<evidence type="ECO:0000259" key="1">
    <source>
        <dbReference type="Pfam" id="PF25809"/>
    </source>
</evidence>
<name>A0AA38XAB3_9EURO</name>
<organism evidence="2 3">
    <name type="scientific">Cladophialophora chaetospira</name>
    <dbReference type="NCBI Taxonomy" id="386627"/>
    <lineage>
        <taxon>Eukaryota</taxon>
        <taxon>Fungi</taxon>
        <taxon>Dikarya</taxon>
        <taxon>Ascomycota</taxon>
        <taxon>Pezizomycotina</taxon>
        <taxon>Eurotiomycetes</taxon>
        <taxon>Chaetothyriomycetidae</taxon>
        <taxon>Chaetothyriales</taxon>
        <taxon>Herpotrichiellaceae</taxon>
        <taxon>Cladophialophora</taxon>
    </lineage>
</organism>
<keyword evidence="3" id="KW-1185">Reference proteome</keyword>
<protein>
    <recommendedName>
        <fullName evidence="1">STEEP1 domain-containing protein</fullName>
    </recommendedName>
</protein>
<proteinExistence type="predicted"/>
<evidence type="ECO:0000313" key="3">
    <source>
        <dbReference type="Proteomes" id="UP001172673"/>
    </source>
</evidence>
<dbReference type="InterPro" id="IPR057965">
    <property type="entry name" value="STEEP1_dom"/>
</dbReference>
<dbReference type="AlphaFoldDB" id="A0AA38XAB3"/>
<comment type="caution">
    <text evidence="2">The sequence shown here is derived from an EMBL/GenBank/DDBJ whole genome shotgun (WGS) entry which is preliminary data.</text>
</comment>
<accession>A0AA38XAB3</accession>
<dbReference type="EMBL" id="JAPDRK010000008">
    <property type="protein sequence ID" value="KAJ9609787.1"/>
    <property type="molecule type" value="Genomic_DNA"/>
</dbReference>
<dbReference type="Proteomes" id="UP001172673">
    <property type="component" value="Unassembled WGS sequence"/>
</dbReference>
<gene>
    <name evidence="2" type="ORF">H2200_006115</name>
</gene>
<sequence length="149" mass="16819">MAEESPSTQSYTYHCLCSTLILTTTHEVQSLPHRQEPVQDAALILPPPVEVTRSETIEAQTTQSFSSILLNVATERRPIIIRRDDGFEKRTLLRCTRCKIVIGYSLDDIHWENSERELRPVYLLPGGLLSTAEMVEGKQPGTPAWADQK</sequence>
<evidence type="ECO:0000313" key="2">
    <source>
        <dbReference type="EMBL" id="KAJ9609787.1"/>
    </source>
</evidence>
<dbReference type="Pfam" id="PF25809">
    <property type="entry name" value="STEEP1"/>
    <property type="match status" value="1"/>
</dbReference>
<reference evidence="2" key="1">
    <citation type="submission" date="2022-10" db="EMBL/GenBank/DDBJ databases">
        <title>Culturing micro-colonial fungi from biological soil crusts in the Mojave desert and describing Neophaeococcomyces mojavensis, and introducing the new genera and species Taxawa tesnikishii.</title>
        <authorList>
            <person name="Kurbessoian T."/>
            <person name="Stajich J.E."/>
        </authorList>
    </citation>
    <scope>NUCLEOTIDE SEQUENCE</scope>
    <source>
        <strain evidence="2">TK_41</strain>
    </source>
</reference>
<feature type="domain" description="STEEP1" evidence="1">
    <location>
        <begin position="6"/>
        <end position="136"/>
    </location>
</feature>